<keyword evidence="3" id="KW-0670">Pyruvate</keyword>
<accession>A0A4R0JQI2</accession>
<dbReference type="InterPro" id="IPR036527">
    <property type="entry name" value="SCP2_sterol-bd_dom_sf"/>
</dbReference>
<protein>
    <submittedName>
        <fullName evidence="3">Maleylpyruvate isomerase family mycothiol-dependent enzyme</fullName>
    </submittedName>
</protein>
<name>A0A4R0JQI2_9ACTN</name>
<dbReference type="InterPro" id="IPR017517">
    <property type="entry name" value="Maleyloyr_isom"/>
</dbReference>
<feature type="domain" description="Mycothiol-dependent maleylpyruvate isomerase metal-binding" evidence="2">
    <location>
        <begin position="19"/>
        <end position="145"/>
    </location>
</feature>
<dbReference type="EMBL" id="SJKD01000004">
    <property type="protein sequence ID" value="TCC48740.1"/>
    <property type="molecule type" value="Genomic_DNA"/>
</dbReference>
<evidence type="ECO:0000313" key="3">
    <source>
        <dbReference type="EMBL" id="TCC48740.1"/>
    </source>
</evidence>
<evidence type="ECO:0000259" key="2">
    <source>
        <dbReference type="Pfam" id="PF11716"/>
    </source>
</evidence>
<comment type="caution">
    <text evidence="3">The sequence shown here is derived from an EMBL/GenBank/DDBJ whole genome shotgun (WGS) entry which is preliminary data.</text>
</comment>
<keyword evidence="3" id="KW-0413">Isomerase</keyword>
<dbReference type="SUPFAM" id="SSF55718">
    <property type="entry name" value="SCP-like"/>
    <property type="match status" value="1"/>
</dbReference>
<dbReference type="GO" id="GO:0016853">
    <property type="term" value="F:isomerase activity"/>
    <property type="evidence" value="ECO:0007669"/>
    <property type="project" value="UniProtKB-KW"/>
</dbReference>
<reference evidence="3 4" key="1">
    <citation type="submission" date="2019-02" db="EMBL/GenBank/DDBJ databases">
        <title>Kribbella capetownensis sp. nov. and Kribbella speibonae sp. nov., isolated from soil.</title>
        <authorList>
            <person name="Curtis S.M."/>
            <person name="Norton I."/>
            <person name="Everest G.J."/>
            <person name="Meyers P.R."/>
        </authorList>
    </citation>
    <scope>NUCLEOTIDE SEQUENCE [LARGE SCALE GENOMIC DNA]</scope>
    <source>
        <strain evidence="3 4">YM53</strain>
    </source>
</reference>
<dbReference type="InterPro" id="IPR024344">
    <property type="entry name" value="MDMPI_metal-binding"/>
</dbReference>
<dbReference type="GO" id="GO:0046872">
    <property type="term" value="F:metal ion binding"/>
    <property type="evidence" value="ECO:0007669"/>
    <property type="project" value="InterPro"/>
</dbReference>
<dbReference type="Pfam" id="PF11716">
    <property type="entry name" value="MDMPI_N"/>
    <property type="match status" value="1"/>
</dbReference>
<feature type="region of interest" description="Disordered" evidence="1">
    <location>
        <begin position="66"/>
        <end position="87"/>
    </location>
</feature>
<dbReference type="Gene3D" id="1.20.120.450">
    <property type="entry name" value="dinb family like domain"/>
    <property type="match status" value="1"/>
</dbReference>
<keyword evidence="4" id="KW-1185">Reference proteome</keyword>
<dbReference type="SUPFAM" id="SSF109854">
    <property type="entry name" value="DinB/YfiT-like putative metalloenzymes"/>
    <property type="match status" value="1"/>
</dbReference>
<organism evidence="3 4">
    <name type="scientific">Kribbella capetownensis</name>
    <dbReference type="NCBI Taxonomy" id="1572659"/>
    <lineage>
        <taxon>Bacteria</taxon>
        <taxon>Bacillati</taxon>
        <taxon>Actinomycetota</taxon>
        <taxon>Actinomycetes</taxon>
        <taxon>Propionibacteriales</taxon>
        <taxon>Kribbellaceae</taxon>
        <taxon>Kribbella</taxon>
    </lineage>
</organism>
<evidence type="ECO:0000313" key="4">
    <source>
        <dbReference type="Proteomes" id="UP000293342"/>
    </source>
</evidence>
<proteinExistence type="predicted"/>
<gene>
    <name evidence="3" type="ORF">E0H75_19370</name>
</gene>
<evidence type="ECO:0000256" key="1">
    <source>
        <dbReference type="SAM" id="MobiDB-lite"/>
    </source>
</evidence>
<dbReference type="OrthoDB" id="5118203at2"/>
<dbReference type="NCBIfam" id="TIGR03083">
    <property type="entry name" value="maleylpyruvate isomerase family mycothiol-dependent enzyme"/>
    <property type="match status" value="1"/>
</dbReference>
<dbReference type="AlphaFoldDB" id="A0A4R0JQI2"/>
<sequence length="210" mass="23012">MTRTLATSNGWVAQGTELCARALADADLDAPSSLPGWTRKHVAAHLSNNAEALGNLVHWARTGEERRMYTSPEQRNSDIEAGSQRPTEELVQRFQQTAQTLAEAMSALTEEQWQAEVRSAQGRPIPATEVAWMRSMEVMIHAVDLDAGITFADLPTGFLEELCADIRAKSETDPQVHGPLHQCAAYLTGRSYDDVLTPDGKPAPPPPPWL</sequence>
<dbReference type="InterPro" id="IPR034660">
    <property type="entry name" value="DinB/YfiT-like"/>
</dbReference>
<dbReference type="Gene3D" id="3.30.1050.20">
    <property type="match status" value="1"/>
</dbReference>
<dbReference type="RefSeq" id="WP_131514979.1">
    <property type="nucleotide sequence ID" value="NZ_SJKD01000004.1"/>
</dbReference>
<dbReference type="Proteomes" id="UP000293342">
    <property type="component" value="Unassembled WGS sequence"/>
</dbReference>